<dbReference type="Gene3D" id="3.40.630.30">
    <property type="match status" value="1"/>
</dbReference>
<accession>A0A382ICI2</accession>
<dbReference type="SUPFAM" id="SSF55729">
    <property type="entry name" value="Acyl-CoA N-acyltransferases (Nat)"/>
    <property type="match status" value="1"/>
</dbReference>
<dbReference type="InterPro" id="IPR038740">
    <property type="entry name" value="BioF2-like_GNAT_dom"/>
</dbReference>
<proteinExistence type="predicted"/>
<dbReference type="Pfam" id="PF13480">
    <property type="entry name" value="Acetyltransf_6"/>
    <property type="match status" value="1"/>
</dbReference>
<evidence type="ECO:0000313" key="2">
    <source>
        <dbReference type="EMBL" id="SVB96401.1"/>
    </source>
</evidence>
<feature type="domain" description="BioF2-like acetyltransferase" evidence="1">
    <location>
        <begin position="161"/>
        <end position="288"/>
    </location>
</feature>
<protein>
    <recommendedName>
        <fullName evidence="1">BioF2-like acetyltransferase domain-containing protein</fullName>
    </recommendedName>
</protein>
<dbReference type="EMBL" id="UINC01066074">
    <property type="protein sequence ID" value="SVB96401.1"/>
    <property type="molecule type" value="Genomic_DNA"/>
</dbReference>
<organism evidence="2">
    <name type="scientific">marine metagenome</name>
    <dbReference type="NCBI Taxonomy" id="408172"/>
    <lineage>
        <taxon>unclassified sequences</taxon>
        <taxon>metagenomes</taxon>
        <taxon>ecological metagenomes</taxon>
    </lineage>
</organism>
<dbReference type="PANTHER" id="PTHR36174:SF1">
    <property type="entry name" value="LIPID II:GLYCINE GLYCYLTRANSFERASE"/>
    <property type="match status" value="1"/>
</dbReference>
<reference evidence="2" key="1">
    <citation type="submission" date="2018-05" db="EMBL/GenBank/DDBJ databases">
        <authorList>
            <person name="Lanie J.A."/>
            <person name="Ng W.-L."/>
            <person name="Kazmierczak K.M."/>
            <person name="Andrzejewski T.M."/>
            <person name="Davidsen T.M."/>
            <person name="Wayne K.J."/>
            <person name="Tettelin H."/>
            <person name="Glass J.I."/>
            <person name="Rusch D."/>
            <person name="Podicherti R."/>
            <person name="Tsui H.-C.T."/>
            <person name="Winkler M.E."/>
        </authorList>
    </citation>
    <scope>NUCLEOTIDE SEQUENCE</scope>
</reference>
<dbReference type="InterPro" id="IPR050644">
    <property type="entry name" value="PG_Glycine_Bridge_Synth"/>
</dbReference>
<name>A0A382ICI2_9ZZZZ</name>
<gene>
    <name evidence="2" type="ORF">METZ01_LOCUS249255</name>
</gene>
<evidence type="ECO:0000259" key="1">
    <source>
        <dbReference type="Pfam" id="PF13480"/>
    </source>
</evidence>
<sequence length="322" mass="37628">MEVKHFKKTDTKTWELFVSQNNKGTLFHTRRFLNYHPEGRFKDHSLMFFEKGKMVALFPAVEITNHNRKMLVSHPGASFGSFVTSENISFRNTMELVKTLKSYASEHDFNGVRTTLPPAIYRYQPSNYFDFSLLKNGFTYYRREISSILLLEKSIDKTLARFRPSHRQAVRKAQRYGIQIRESDDFANFYRMLKKNLKIRHGVEPTHTLEELCLLNELFPDQVVLHSAILDNKMIAGVVNFIVNPKIILAFYISHDEHFQESRPLNLLFSSIFEWAIQKGVHAFDFGIFTVKEEPNFGLARFKENFGASGIFRDTLELHLTQ</sequence>
<dbReference type="AlphaFoldDB" id="A0A382ICI2"/>
<dbReference type="InterPro" id="IPR016181">
    <property type="entry name" value="Acyl_CoA_acyltransferase"/>
</dbReference>
<dbReference type="PANTHER" id="PTHR36174">
    <property type="entry name" value="LIPID II:GLYCINE GLYCYLTRANSFERASE"/>
    <property type="match status" value="1"/>
</dbReference>